<dbReference type="GeneID" id="109473654"/>
<organism evidence="4 5">
    <name type="scientific">Branchiostoma belcheri</name>
    <name type="common">Amphioxus</name>
    <dbReference type="NCBI Taxonomy" id="7741"/>
    <lineage>
        <taxon>Eukaryota</taxon>
        <taxon>Metazoa</taxon>
        <taxon>Chordata</taxon>
        <taxon>Cephalochordata</taxon>
        <taxon>Leptocardii</taxon>
        <taxon>Amphioxiformes</taxon>
        <taxon>Branchiostomatidae</taxon>
        <taxon>Branchiostoma</taxon>
    </lineage>
</organism>
<dbReference type="FunFam" id="2.60.40.10:FF:000171">
    <property type="entry name" value="protein-glutamine gamma-glutamyltransferase 6"/>
    <property type="match status" value="1"/>
</dbReference>
<dbReference type="Proteomes" id="UP000515135">
    <property type="component" value="Unplaced"/>
</dbReference>
<dbReference type="OrthoDB" id="437511at2759"/>
<dbReference type="PROSITE" id="PS00547">
    <property type="entry name" value="TRANSGLUTAMINASES"/>
    <property type="match status" value="1"/>
</dbReference>
<evidence type="ECO:0000313" key="4">
    <source>
        <dbReference type="Proteomes" id="UP000515135"/>
    </source>
</evidence>
<dbReference type="PANTHER" id="PTHR11590">
    <property type="entry name" value="PROTEIN-GLUTAMINE GAMMA-GLUTAMYLTRANSFERASE"/>
    <property type="match status" value="1"/>
</dbReference>
<dbReference type="InterPro" id="IPR038765">
    <property type="entry name" value="Papain-like_cys_pep_sf"/>
</dbReference>
<dbReference type="InterPro" id="IPR036985">
    <property type="entry name" value="Transglutaminase-like_sf"/>
</dbReference>
<dbReference type="SMART" id="SM00460">
    <property type="entry name" value="TGc"/>
    <property type="match status" value="1"/>
</dbReference>
<dbReference type="InterPro" id="IPR014756">
    <property type="entry name" value="Ig_E-set"/>
</dbReference>
<dbReference type="FunFam" id="3.90.260.10:FF:000002">
    <property type="entry name" value="Erythrocyte membrane protein band 4.2"/>
    <property type="match status" value="1"/>
</dbReference>
<protein>
    <submittedName>
        <fullName evidence="5">Coagulation factor XIII A chain-like</fullName>
    </submittedName>
</protein>
<evidence type="ECO:0000256" key="2">
    <source>
        <dbReference type="SAM" id="MobiDB-lite"/>
    </source>
</evidence>
<evidence type="ECO:0000259" key="3">
    <source>
        <dbReference type="SMART" id="SM00460"/>
    </source>
</evidence>
<dbReference type="InterPro" id="IPR001102">
    <property type="entry name" value="Transglutaminase_N"/>
</dbReference>
<accession>A0A6P4YY06</accession>
<dbReference type="SUPFAM" id="SSF49309">
    <property type="entry name" value="Transglutaminase, two C-terminal domains"/>
    <property type="match status" value="2"/>
</dbReference>
<dbReference type="InterPro" id="IPR002931">
    <property type="entry name" value="Transglutaminase-like"/>
</dbReference>
<dbReference type="InterPro" id="IPR050779">
    <property type="entry name" value="Transglutaminase"/>
</dbReference>
<dbReference type="KEGG" id="bbel:109473654"/>
<dbReference type="AlphaFoldDB" id="A0A6P4YY06"/>
<dbReference type="PANTHER" id="PTHR11590:SF81">
    <property type="entry name" value="PROTEIN-GLUTAMINE GAMMA-GLUTAMYLTRANSFERASE K-LIKE ISOFORM X4"/>
    <property type="match status" value="1"/>
</dbReference>
<proteinExistence type="inferred from homology"/>
<dbReference type="InterPro" id="IPR008958">
    <property type="entry name" value="Transglutaminase_C"/>
</dbReference>
<dbReference type="InterPro" id="IPR013783">
    <property type="entry name" value="Ig-like_fold"/>
</dbReference>
<gene>
    <name evidence="5" type="primary">LOC109473654</name>
</gene>
<dbReference type="Gene3D" id="3.90.260.10">
    <property type="entry name" value="Transglutaminase-like"/>
    <property type="match status" value="1"/>
</dbReference>
<dbReference type="Pfam" id="PF00868">
    <property type="entry name" value="Transglut_N"/>
    <property type="match status" value="1"/>
</dbReference>
<feature type="region of interest" description="Disordered" evidence="2">
    <location>
        <begin position="193"/>
        <end position="221"/>
    </location>
</feature>
<evidence type="ECO:0000256" key="1">
    <source>
        <dbReference type="ARBA" id="ARBA00005968"/>
    </source>
</evidence>
<evidence type="ECO:0000313" key="5">
    <source>
        <dbReference type="RefSeq" id="XP_019629153.1"/>
    </source>
</evidence>
<dbReference type="GO" id="GO:0003810">
    <property type="term" value="F:protein-glutamine gamma-glutamyltransferase activity"/>
    <property type="evidence" value="ECO:0007669"/>
    <property type="project" value="InterPro"/>
</dbReference>
<feature type="compositionally biased region" description="Gly residues" evidence="2">
    <location>
        <begin position="193"/>
        <end position="207"/>
    </location>
</feature>
<dbReference type="InterPro" id="IPR036238">
    <property type="entry name" value="Transglutaminase_C_sf"/>
</dbReference>
<feature type="compositionally biased region" description="Gly residues" evidence="2">
    <location>
        <begin position="35"/>
        <end position="45"/>
    </location>
</feature>
<dbReference type="Pfam" id="PF00927">
    <property type="entry name" value="Transglut_C"/>
    <property type="match status" value="2"/>
</dbReference>
<feature type="domain" description="Transglutaminase-like" evidence="3">
    <location>
        <begin position="588"/>
        <end position="682"/>
    </location>
</feature>
<dbReference type="SUPFAM" id="SSF54001">
    <property type="entry name" value="Cysteine proteinases"/>
    <property type="match status" value="1"/>
</dbReference>
<dbReference type="InterPro" id="IPR013808">
    <property type="entry name" value="Transglutaminase_AS"/>
</dbReference>
<dbReference type="Pfam" id="PF01841">
    <property type="entry name" value="Transglut_core"/>
    <property type="match status" value="1"/>
</dbReference>
<keyword evidence="4" id="KW-1185">Reference proteome</keyword>
<dbReference type="SUPFAM" id="SSF81296">
    <property type="entry name" value="E set domains"/>
    <property type="match status" value="1"/>
</dbReference>
<name>A0A6P4YY06_BRABE</name>
<reference evidence="5" key="1">
    <citation type="submission" date="2025-08" db="UniProtKB">
        <authorList>
            <consortium name="RefSeq"/>
        </authorList>
    </citation>
    <scope>IDENTIFICATION</scope>
    <source>
        <tissue evidence="5">Gonad</tissue>
    </source>
</reference>
<sequence length="1026" mass="112119">MSIRLPDGTPVAVSGTESSGGGDEMAGRATRVGRHGPGGGGGAGTGTDRASRYNRLSSLMKGKREASTAAQAQAHDPGFSRPYTGYTATNTSSYRQGSFMAGGAHQGGYAAGSTGFSAGYRSAASGGGFGGFTGGAGGRSRAAEVFPSVFGGTGAAGGSSYSRAGMGGGYGGGGSGLGGGLGGGHAGFAPSGFHGGFPGGGGGGQGFGQNDFTSTTDGLFDSHRPQNFGFGGMKMGDPLDFDDLDPLTPVTPDIPTSFPDHLRRQPAAETHRASYFDRFKTSESSAPKESVTQNGDDHLFISKAYIELERGGRKIQNPLVIPDPPAEDDGPLKLTKIDFLTEENAREHHTDEFEEHNVVRRGQPFYVELHIENYDPNEDILHVELHFGSNPVPNKGTLRRMPVEKSLEEGKWSSAIKSMKPGVYEVAITTPPDAIVGRYHVVIETTSDGKTFRSRKTDDNTVVILFNPWVKDDFTYMDDEAKLGEYVLNEHGYQYNGTSRWPGRRPWNFGQFEPKILDACLWLLDSSNIRNESRGDAVVVSRVVSKMVNSNDDNGVLAGKWEEPYSGGMFPWSWNGSVEILLQHHAQKRPVKFGQCWVFSGVTTTVLRCLGIPARSVTNFDSAHDTDVSMTIDSYYDERGRPVNFTGRNDSVWNFHVWNEAWMARPDLPEGYGGWQALDATPQELSDGKSQCGPCPVSAIKNGHVYLPYDTKFVFAEVNADRVSWQVDRRRNLTKTGTYKNAIGHRISTKAVGSNDREDVTENYKYPEGSDQERVAVRTAVSHGMRPNTYDDVIKEEDVEFKIHADDDIYIGENIHVRLTMKNLTSEPRRVTAHLTAQAMYYTGVPAYDIGEMEEDVTVPPRGEASVEMTYTPKEYLDKLVEQAIVKVHALAHVDTTGQVYVGQDDFLLISPELIIKAPDEIYVGEQVTAEIEFTNPLDVTLSKAEFYIEGPGLQKAKKISHKPIKPGETARVTEKITPRKWGKKTIIASFTSDKIKQVTGELDVQVNELNLSYYTGHRRPRRPSQ</sequence>
<dbReference type="Gene3D" id="2.60.40.10">
    <property type="entry name" value="Immunoglobulins"/>
    <property type="match status" value="3"/>
</dbReference>
<feature type="region of interest" description="Disordered" evidence="2">
    <location>
        <begin position="1"/>
        <end position="50"/>
    </location>
</feature>
<dbReference type="RefSeq" id="XP_019629153.1">
    <property type="nucleotide sequence ID" value="XM_019773594.1"/>
</dbReference>
<comment type="similarity">
    <text evidence="1">Belongs to the transglutaminase superfamily. Transglutaminase family.</text>
</comment>
<dbReference type="FunFam" id="2.60.40.10:FF:000090">
    <property type="entry name" value="Protein-glutamine gamma-glutamyltransferase 2"/>
    <property type="match status" value="1"/>
</dbReference>